<protein>
    <recommendedName>
        <fullName evidence="9">BRCT domain-containing protein</fullName>
    </recommendedName>
</protein>
<keyword evidence="6" id="KW-0862">Zinc</keyword>
<feature type="domain" description="BRCT" evidence="9">
    <location>
        <begin position="90"/>
        <end position="191"/>
    </location>
</feature>
<dbReference type="PRINTS" id="PR00493">
    <property type="entry name" value="BRSTCANCERI"/>
</dbReference>
<dbReference type="HOGENOM" id="CLU_1402045_0_0_1"/>
<dbReference type="PANTHER" id="PTHR13763">
    <property type="entry name" value="BREAST CANCER TYPE 1 SUSCEPTIBILITY PROTEIN BRCA1"/>
    <property type="match status" value="1"/>
</dbReference>
<dbReference type="GO" id="GO:0006281">
    <property type="term" value="P:DNA repair"/>
    <property type="evidence" value="ECO:0007669"/>
    <property type="project" value="UniProtKB-KW"/>
</dbReference>
<keyword evidence="2" id="KW-0479">Metal-binding</keyword>
<dbReference type="PANTHER" id="PTHR13763:SF0">
    <property type="entry name" value="BREAST CANCER TYPE 1 SUSCEPTIBILITY PROTEIN"/>
    <property type="match status" value="1"/>
</dbReference>
<dbReference type="Pfam" id="PF00533">
    <property type="entry name" value="BRCT"/>
    <property type="match status" value="1"/>
</dbReference>
<name>E9HKX6_DAPPU</name>
<dbReference type="STRING" id="6669.E9HKX6"/>
<evidence type="ECO:0000313" key="10">
    <source>
        <dbReference type="EMBL" id="EFX67616.1"/>
    </source>
</evidence>
<dbReference type="EMBL" id="GL732673">
    <property type="protein sequence ID" value="EFX67616.1"/>
    <property type="molecule type" value="Genomic_DNA"/>
</dbReference>
<dbReference type="GO" id="GO:0004842">
    <property type="term" value="F:ubiquitin-protein transferase activity"/>
    <property type="evidence" value="ECO:0007669"/>
    <property type="project" value="InterPro"/>
</dbReference>
<evidence type="ECO:0000256" key="8">
    <source>
        <dbReference type="ARBA" id="ARBA00023242"/>
    </source>
</evidence>
<dbReference type="GO" id="GO:0003677">
    <property type="term" value="F:DNA binding"/>
    <property type="evidence" value="ECO:0007669"/>
    <property type="project" value="InterPro"/>
</dbReference>
<evidence type="ECO:0000313" key="11">
    <source>
        <dbReference type="Proteomes" id="UP000000305"/>
    </source>
</evidence>
<dbReference type="GO" id="GO:0005634">
    <property type="term" value="C:nucleus"/>
    <property type="evidence" value="ECO:0007669"/>
    <property type="project" value="UniProtKB-SubCell"/>
</dbReference>
<dbReference type="PROSITE" id="PS50172">
    <property type="entry name" value="BRCT"/>
    <property type="match status" value="2"/>
</dbReference>
<dbReference type="InterPro" id="IPR031099">
    <property type="entry name" value="BRCA1-associated"/>
</dbReference>
<organism evidence="10 11">
    <name type="scientific">Daphnia pulex</name>
    <name type="common">Water flea</name>
    <dbReference type="NCBI Taxonomy" id="6669"/>
    <lineage>
        <taxon>Eukaryota</taxon>
        <taxon>Metazoa</taxon>
        <taxon>Ecdysozoa</taxon>
        <taxon>Arthropoda</taxon>
        <taxon>Crustacea</taxon>
        <taxon>Branchiopoda</taxon>
        <taxon>Diplostraca</taxon>
        <taxon>Cladocera</taxon>
        <taxon>Anomopoda</taxon>
        <taxon>Daphniidae</taxon>
        <taxon>Daphnia</taxon>
    </lineage>
</organism>
<comment type="subcellular location">
    <subcellularLocation>
        <location evidence="1">Nucleus</location>
    </subcellularLocation>
</comment>
<dbReference type="FunFam" id="3.40.50.10190:FF:000006">
    <property type="entry name" value="Breast cancer type 1 susceptibility protein homolog"/>
    <property type="match status" value="1"/>
</dbReference>
<dbReference type="SUPFAM" id="SSF52113">
    <property type="entry name" value="BRCT domain"/>
    <property type="match status" value="2"/>
</dbReference>
<keyword evidence="11" id="KW-1185">Reference proteome</keyword>
<gene>
    <name evidence="10" type="ORF">DAPPUDRAFT_63791</name>
</gene>
<keyword evidence="8" id="KW-0539">Nucleus</keyword>
<dbReference type="InParanoid" id="E9HKX6"/>
<dbReference type="Proteomes" id="UP000000305">
    <property type="component" value="Unassembled WGS sequence"/>
</dbReference>
<dbReference type="InterPro" id="IPR036420">
    <property type="entry name" value="BRCT_dom_sf"/>
</dbReference>
<keyword evidence="4" id="KW-0227">DNA damage</keyword>
<reference evidence="10 11" key="1">
    <citation type="journal article" date="2011" name="Science">
        <title>The ecoresponsive genome of Daphnia pulex.</title>
        <authorList>
            <person name="Colbourne J.K."/>
            <person name="Pfrender M.E."/>
            <person name="Gilbert D."/>
            <person name="Thomas W.K."/>
            <person name="Tucker A."/>
            <person name="Oakley T.H."/>
            <person name="Tokishita S."/>
            <person name="Aerts A."/>
            <person name="Arnold G.J."/>
            <person name="Basu M.K."/>
            <person name="Bauer D.J."/>
            <person name="Caceres C.E."/>
            <person name="Carmel L."/>
            <person name="Casola C."/>
            <person name="Choi J.H."/>
            <person name="Detter J.C."/>
            <person name="Dong Q."/>
            <person name="Dusheyko S."/>
            <person name="Eads B.D."/>
            <person name="Frohlich T."/>
            <person name="Geiler-Samerotte K.A."/>
            <person name="Gerlach D."/>
            <person name="Hatcher P."/>
            <person name="Jogdeo S."/>
            <person name="Krijgsveld J."/>
            <person name="Kriventseva E.V."/>
            <person name="Kultz D."/>
            <person name="Laforsch C."/>
            <person name="Lindquist E."/>
            <person name="Lopez J."/>
            <person name="Manak J.R."/>
            <person name="Muller J."/>
            <person name="Pangilinan J."/>
            <person name="Patwardhan R.P."/>
            <person name="Pitluck S."/>
            <person name="Pritham E.J."/>
            <person name="Rechtsteiner A."/>
            <person name="Rho M."/>
            <person name="Rogozin I.B."/>
            <person name="Sakarya O."/>
            <person name="Salamov A."/>
            <person name="Schaack S."/>
            <person name="Shapiro H."/>
            <person name="Shiga Y."/>
            <person name="Skalitzky C."/>
            <person name="Smith Z."/>
            <person name="Souvorov A."/>
            <person name="Sung W."/>
            <person name="Tang Z."/>
            <person name="Tsuchiya D."/>
            <person name="Tu H."/>
            <person name="Vos H."/>
            <person name="Wang M."/>
            <person name="Wolf Y.I."/>
            <person name="Yamagata H."/>
            <person name="Yamada T."/>
            <person name="Ye Y."/>
            <person name="Shaw J.R."/>
            <person name="Andrews J."/>
            <person name="Crease T.J."/>
            <person name="Tang H."/>
            <person name="Lucas S.M."/>
            <person name="Robertson H.M."/>
            <person name="Bork P."/>
            <person name="Koonin E.V."/>
            <person name="Zdobnov E.M."/>
            <person name="Grigoriev I.V."/>
            <person name="Lynch M."/>
            <person name="Boore J.L."/>
        </authorList>
    </citation>
    <scope>NUCLEOTIDE SEQUENCE [LARGE SCALE GENOMIC DNA]</scope>
</reference>
<keyword evidence="7" id="KW-0234">DNA repair</keyword>
<keyword evidence="5" id="KW-0863">Zinc-finger</keyword>
<sequence>MVEDWARRVGAEISLTYSSAVTHIIVQVDEENCAQRTLKFLYGVASGKWIVGIDWIHQCIRETRLIDEEPFEALDMDGEDGPRRARQTSQRSKLFEAFEFCCQEPFTDVSVEQLNELLMLCGAVTANSPAELTKNRRHSMIIVQTDDDVSPAVQRKAASWFERLQVLSVSREWVLDCLASYQLLPVRSQLIGKHSESMLRMMAFDSHLLA</sequence>
<evidence type="ECO:0000256" key="1">
    <source>
        <dbReference type="ARBA" id="ARBA00004123"/>
    </source>
</evidence>
<evidence type="ECO:0000256" key="7">
    <source>
        <dbReference type="ARBA" id="ARBA00023204"/>
    </source>
</evidence>
<dbReference type="FunFam" id="3.40.50.10190:FF:000025">
    <property type="entry name" value="Breast cancer type 1 susceptibility protein homolog"/>
    <property type="match status" value="1"/>
</dbReference>
<feature type="domain" description="BRCT" evidence="9">
    <location>
        <begin position="1"/>
        <end position="73"/>
    </location>
</feature>
<evidence type="ECO:0000256" key="4">
    <source>
        <dbReference type="ARBA" id="ARBA00022763"/>
    </source>
</evidence>
<evidence type="ECO:0000256" key="5">
    <source>
        <dbReference type="ARBA" id="ARBA00022771"/>
    </source>
</evidence>
<evidence type="ECO:0000256" key="6">
    <source>
        <dbReference type="ARBA" id="ARBA00022833"/>
    </source>
</evidence>
<dbReference type="eggNOG" id="KOG4362">
    <property type="taxonomic scope" value="Eukaryota"/>
</dbReference>
<accession>E9HKX6</accession>
<dbReference type="InterPro" id="IPR011364">
    <property type="entry name" value="BRCA1"/>
</dbReference>
<dbReference type="Gene3D" id="3.40.50.10190">
    <property type="entry name" value="BRCT domain"/>
    <property type="match status" value="2"/>
</dbReference>
<dbReference type="KEGG" id="dpx:DAPPUDRAFT_63791"/>
<proteinExistence type="predicted"/>
<evidence type="ECO:0000259" key="9">
    <source>
        <dbReference type="PROSITE" id="PS50172"/>
    </source>
</evidence>
<evidence type="ECO:0000256" key="2">
    <source>
        <dbReference type="ARBA" id="ARBA00022723"/>
    </source>
</evidence>
<dbReference type="GO" id="GO:0008270">
    <property type="term" value="F:zinc ion binding"/>
    <property type="evidence" value="ECO:0007669"/>
    <property type="project" value="UniProtKB-KW"/>
</dbReference>
<dbReference type="AlphaFoldDB" id="E9HKX6"/>
<evidence type="ECO:0000256" key="3">
    <source>
        <dbReference type="ARBA" id="ARBA00022737"/>
    </source>
</evidence>
<dbReference type="OMA" id="LECIATF"/>
<dbReference type="PhylomeDB" id="E9HKX6"/>
<keyword evidence="3" id="KW-0677">Repeat</keyword>
<dbReference type="OrthoDB" id="6383033at2759"/>
<dbReference type="InterPro" id="IPR001357">
    <property type="entry name" value="BRCT_dom"/>
</dbReference>